<organism evidence="3 4">
    <name type="scientific">Blautia stercoris</name>
    <dbReference type="NCBI Taxonomy" id="871664"/>
    <lineage>
        <taxon>Bacteria</taxon>
        <taxon>Bacillati</taxon>
        <taxon>Bacillota</taxon>
        <taxon>Clostridia</taxon>
        <taxon>Lachnospirales</taxon>
        <taxon>Lachnospiraceae</taxon>
        <taxon>Blautia</taxon>
    </lineage>
</organism>
<feature type="region of interest" description="Disordered" evidence="1">
    <location>
        <begin position="268"/>
        <end position="325"/>
    </location>
</feature>
<keyword evidence="4" id="KW-1185">Reference proteome</keyword>
<evidence type="ECO:0008006" key="5">
    <source>
        <dbReference type="Google" id="ProtNLM"/>
    </source>
</evidence>
<dbReference type="EMBL" id="JACRTP010000003">
    <property type="protein sequence ID" value="MBC8628652.1"/>
    <property type="molecule type" value="Genomic_DNA"/>
</dbReference>
<feature type="compositionally biased region" description="Acidic residues" evidence="1">
    <location>
        <begin position="354"/>
        <end position="368"/>
    </location>
</feature>
<accession>A0ABR7PBK4</accession>
<feature type="transmembrane region" description="Helical" evidence="2">
    <location>
        <begin position="135"/>
        <end position="155"/>
    </location>
</feature>
<gene>
    <name evidence="3" type="ORF">H8712_08480</name>
</gene>
<feature type="transmembrane region" description="Helical" evidence="2">
    <location>
        <begin position="6"/>
        <end position="25"/>
    </location>
</feature>
<comment type="caution">
    <text evidence="3">The sequence shown here is derived from an EMBL/GenBank/DDBJ whole genome shotgun (WGS) entry which is preliminary data.</text>
</comment>
<dbReference type="Proteomes" id="UP000661649">
    <property type="component" value="Unassembled WGS sequence"/>
</dbReference>
<keyword evidence="2" id="KW-1133">Transmembrane helix</keyword>
<evidence type="ECO:0000256" key="2">
    <source>
        <dbReference type="SAM" id="Phobius"/>
    </source>
</evidence>
<name>A0ABR7PBK4_9FIRM</name>
<sequence length="409" mass="45350">MSKFLKLIVDLVIICTILIAAALLVPPLAGVKTVMNDNSTAETNLPVGSVAYGKQTDAVNLKKGQKIVYTKNNQAYVYEISDVSDAENDTYLVKDAYDKKTEERSVELSGDVMKLSFVVPLIAYAAIAVQSKEGLILIGLGIVFLIILFILAELWRKDKKDMEETKSESEEKNTEEKVIPLESKRSEEPTNEKQEEAQPETAKEYESVQKTENIQTEFEQNPKSDENSYLQDAVEMSKEGTVVPADEKEIAGEKTQVLKPELLKSELLRTGETVEEPAVEETAEKETVAEQVEGTQEESAGEVLVPTEEPKTEEIKPEENEDTIGLEAKIEEALNAGIVKMNSEESEAVHGEETSESEEEPKAEEVVEEVLPSPSVEDLLRNAQAHGDHPEVIEDSDNKVTLLDYTNLF</sequence>
<evidence type="ECO:0000313" key="4">
    <source>
        <dbReference type="Proteomes" id="UP000661649"/>
    </source>
</evidence>
<evidence type="ECO:0000256" key="1">
    <source>
        <dbReference type="SAM" id="MobiDB-lite"/>
    </source>
</evidence>
<feature type="compositionally biased region" description="Basic and acidic residues" evidence="1">
    <location>
        <begin position="308"/>
        <end position="318"/>
    </location>
</feature>
<feature type="compositionally biased region" description="Basic and acidic residues" evidence="1">
    <location>
        <begin position="162"/>
        <end position="209"/>
    </location>
</feature>
<feature type="region of interest" description="Disordered" evidence="1">
    <location>
        <begin position="342"/>
        <end position="372"/>
    </location>
</feature>
<evidence type="ECO:0000313" key="3">
    <source>
        <dbReference type="EMBL" id="MBC8628652.1"/>
    </source>
</evidence>
<keyword evidence="2" id="KW-0812">Transmembrane</keyword>
<keyword evidence="2" id="KW-0472">Membrane</keyword>
<protein>
    <recommendedName>
        <fullName evidence="5">Signal peptidase I</fullName>
    </recommendedName>
</protein>
<dbReference type="RefSeq" id="WP_117457293.1">
    <property type="nucleotide sequence ID" value="NZ_JACRTP010000003.1"/>
</dbReference>
<proteinExistence type="predicted"/>
<feature type="region of interest" description="Disordered" evidence="1">
    <location>
        <begin position="162"/>
        <end position="210"/>
    </location>
</feature>
<reference evidence="3 4" key="1">
    <citation type="submission" date="2020-08" db="EMBL/GenBank/DDBJ databases">
        <title>Genome public.</title>
        <authorList>
            <person name="Liu C."/>
            <person name="Sun Q."/>
        </authorList>
    </citation>
    <scope>NUCLEOTIDE SEQUENCE [LARGE SCALE GENOMIC DNA]</scope>
    <source>
        <strain evidence="3 4">3_YM_SP_D4_24.mj</strain>
    </source>
</reference>